<evidence type="ECO:0000256" key="1">
    <source>
        <dbReference type="ARBA" id="ARBA00002678"/>
    </source>
</evidence>
<keyword evidence="11" id="KW-1185">Reference proteome</keyword>
<sequence>MSAKVKEAASYLKEQFSVNPKVGLILGSGLGDLAEEIEDAIYVEYQSIPHFPVSTVEGHAGRLAGGTLEGKDVVAMQGRFHYYEGYSMQEVTFPVRVMKELGVETIIVTNACGGMNPSFKPGDLMVIEDHLNMTGANPLIGPNDEELGPRFPDMSQAYEKGLQEVAQRAADKLGISIQKGVYAGISGPAFMTGAELIMLRKLGGDVVGMSTVPEVIVARHGGQKVLGISCITDMAIGEEIEGVSHEEVIETATKTKPRFISLVKEVLKTMP</sequence>
<dbReference type="Pfam" id="PF01048">
    <property type="entry name" value="PNP_UDP_1"/>
    <property type="match status" value="1"/>
</dbReference>
<evidence type="ECO:0000313" key="10">
    <source>
        <dbReference type="EMBL" id="MFC5714118.1"/>
    </source>
</evidence>
<evidence type="ECO:0000256" key="5">
    <source>
        <dbReference type="ARBA" id="ARBA00022676"/>
    </source>
</evidence>
<accession>A0ABW0YU46</accession>
<dbReference type="Proteomes" id="UP001596142">
    <property type="component" value="Unassembled WGS sequence"/>
</dbReference>
<gene>
    <name evidence="10" type="ORF">ACFPU1_15310</name>
</gene>
<evidence type="ECO:0000256" key="7">
    <source>
        <dbReference type="ARBA" id="ARBA00048556"/>
    </source>
</evidence>
<comment type="function">
    <text evidence="1">The purine nucleoside phosphorylases catalyze the phosphorolytic breakdown of the N-glycosidic bond in the beta-(deoxy)ribonucleoside molecules, with the formation of the corresponding free purine bases and pentose-1-phosphate. Cleaves guanosine, inosine, 2'-deoxyguanosine and 2'-deoxyinosine.</text>
</comment>
<proteinExistence type="inferred from homology"/>
<comment type="pathway">
    <text evidence="2 8">Purine metabolism; purine nucleoside salvage.</text>
</comment>
<dbReference type="NCBIfam" id="TIGR01697">
    <property type="entry name" value="PNPH-PUNA-XAPA"/>
    <property type="match status" value="1"/>
</dbReference>
<dbReference type="InterPro" id="IPR035994">
    <property type="entry name" value="Nucleoside_phosphorylase_sf"/>
</dbReference>
<comment type="subunit">
    <text evidence="4">Homotrimer.</text>
</comment>
<dbReference type="PROSITE" id="PS01240">
    <property type="entry name" value="PNP_MTAP_2"/>
    <property type="match status" value="1"/>
</dbReference>
<dbReference type="NCBIfam" id="NF006054">
    <property type="entry name" value="PRK08202.1"/>
    <property type="match status" value="1"/>
</dbReference>
<dbReference type="InterPro" id="IPR011270">
    <property type="entry name" value="Pur_Nuc_Pase_Ino/Guo-sp"/>
</dbReference>
<evidence type="ECO:0000256" key="8">
    <source>
        <dbReference type="PIRNR" id="PIRNR000477"/>
    </source>
</evidence>
<evidence type="ECO:0000256" key="2">
    <source>
        <dbReference type="ARBA" id="ARBA00005058"/>
    </source>
</evidence>
<feature type="domain" description="Nucleoside phosphorylase" evidence="9">
    <location>
        <begin position="21"/>
        <end position="268"/>
    </location>
</feature>
<protein>
    <recommendedName>
        <fullName evidence="8">Purine nucleoside phosphorylase</fullName>
        <ecNumber evidence="8">2.4.2.1</ecNumber>
    </recommendedName>
    <alternativeName>
        <fullName evidence="8">Inosine-guanosine phosphorylase</fullName>
    </alternativeName>
</protein>
<dbReference type="InterPro" id="IPR011268">
    <property type="entry name" value="Purine_phosphorylase"/>
</dbReference>
<dbReference type="PANTHER" id="PTHR11904:SF9">
    <property type="entry name" value="PURINE NUCLEOSIDE PHOSPHORYLASE-RELATED"/>
    <property type="match status" value="1"/>
</dbReference>
<keyword evidence="6 8" id="KW-0808">Transferase</keyword>
<dbReference type="PANTHER" id="PTHR11904">
    <property type="entry name" value="METHYLTHIOADENOSINE/PURINE NUCLEOSIDE PHOSPHORYLASE"/>
    <property type="match status" value="1"/>
</dbReference>
<dbReference type="CDD" id="cd09009">
    <property type="entry name" value="PNP-EcPNPII_like"/>
    <property type="match status" value="1"/>
</dbReference>
<reference evidence="11" key="1">
    <citation type="journal article" date="2019" name="Int. J. Syst. Evol. Microbiol.">
        <title>The Global Catalogue of Microorganisms (GCM) 10K type strain sequencing project: providing services to taxonomists for standard genome sequencing and annotation.</title>
        <authorList>
            <consortium name="The Broad Institute Genomics Platform"/>
            <consortium name="The Broad Institute Genome Sequencing Center for Infectious Disease"/>
            <person name="Wu L."/>
            <person name="Ma J."/>
        </authorList>
    </citation>
    <scope>NUCLEOTIDE SEQUENCE [LARGE SCALE GENOMIC DNA]</scope>
    <source>
        <strain evidence="11">CECT 7184</strain>
    </source>
</reference>
<evidence type="ECO:0000256" key="4">
    <source>
        <dbReference type="ARBA" id="ARBA00011233"/>
    </source>
</evidence>
<dbReference type="InterPro" id="IPR000845">
    <property type="entry name" value="Nucleoside_phosphorylase_d"/>
</dbReference>
<organism evidence="10 11">
    <name type="scientific">Thalassorhabdus alkalitolerans</name>
    <dbReference type="NCBI Taxonomy" id="2282697"/>
    <lineage>
        <taxon>Bacteria</taxon>
        <taxon>Bacillati</taxon>
        <taxon>Bacillota</taxon>
        <taxon>Bacilli</taxon>
        <taxon>Bacillales</taxon>
        <taxon>Bacillaceae</taxon>
        <taxon>Thalassorhabdus</taxon>
    </lineage>
</organism>
<name>A0ABW0YU46_9BACI</name>
<evidence type="ECO:0000313" key="11">
    <source>
        <dbReference type="Proteomes" id="UP001596142"/>
    </source>
</evidence>
<evidence type="ECO:0000256" key="3">
    <source>
        <dbReference type="ARBA" id="ARBA00006751"/>
    </source>
</evidence>
<comment type="caution">
    <text evidence="10">The sequence shown here is derived from an EMBL/GenBank/DDBJ whole genome shotgun (WGS) entry which is preliminary data.</text>
</comment>
<dbReference type="GO" id="GO:0004731">
    <property type="term" value="F:purine-nucleoside phosphorylase activity"/>
    <property type="evidence" value="ECO:0007669"/>
    <property type="project" value="UniProtKB-EC"/>
</dbReference>
<dbReference type="PIRSF" id="PIRSF000477">
    <property type="entry name" value="PurNPase"/>
    <property type="match status" value="1"/>
</dbReference>
<dbReference type="EMBL" id="JBHSOZ010000010">
    <property type="protein sequence ID" value="MFC5714118.1"/>
    <property type="molecule type" value="Genomic_DNA"/>
</dbReference>
<dbReference type="Gene3D" id="3.40.50.1580">
    <property type="entry name" value="Nucleoside phosphorylase domain"/>
    <property type="match status" value="1"/>
</dbReference>
<comment type="catalytic activity">
    <reaction evidence="7">
        <text>a purine 2'-deoxy-D-ribonucleoside + phosphate = a purine nucleobase + 2-deoxy-alpha-D-ribose 1-phosphate</text>
        <dbReference type="Rhea" id="RHEA:36431"/>
        <dbReference type="ChEBI" id="CHEBI:26386"/>
        <dbReference type="ChEBI" id="CHEBI:43474"/>
        <dbReference type="ChEBI" id="CHEBI:57259"/>
        <dbReference type="ChEBI" id="CHEBI:142361"/>
        <dbReference type="EC" id="2.4.2.1"/>
    </reaction>
</comment>
<evidence type="ECO:0000256" key="6">
    <source>
        <dbReference type="ARBA" id="ARBA00022679"/>
    </source>
</evidence>
<dbReference type="EC" id="2.4.2.1" evidence="8"/>
<evidence type="ECO:0000259" key="9">
    <source>
        <dbReference type="Pfam" id="PF01048"/>
    </source>
</evidence>
<comment type="similarity">
    <text evidence="3 8">Belongs to the PNP/MTAP phosphorylase family.</text>
</comment>
<keyword evidence="5 8" id="KW-0328">Glycosyltransferase</keyword>
<dbReference type="SUPFAM" id="SSF53167">
    <property type="entry name" value="Purine and uridine phosphorylases"/>
    <property type="match status" value="1"/>
</dbReference>
<dbReference type="RefSeq" id="WP_385943036.1">
    <property type="nucleotide sequence ID" value="NZ_JBHSOZ010000010.1"/>
</dbReference>
<dbReference type="InterPro" id="IPR018099">
    <property type="entry name" value="Purine_phosphorylase-2_CS"/>
</dbReference>
<dbReference type="NCBIfam" id="TIGR01700">
    <property type="entry name" value="PNPH"/>
    <property type="match status" value="1"/>
</dbReference>